<evidence type="ECO:0000313" key="4">
    <source>
        <dbReference type="EMBL" id="QPM91020.1"/>
    </source>
</evidence>
<evidence type="ECO:0000313" key="5">
    <source>
        <dbReference type="Proteomes" id="UP000283786"/>
    </source>
</evidence>
<dbReference type="PANTHER" id="PTHR42756:SF1">
    <property type="entry name" value="TRANSCRIPTIONAL REPRESSOR OF EMRAB OPERON"/>
    <property type="match status" value="1"/>
</dbReference>
<dbReference type="Pfam" id="PF01047">
    <property type="entry name" value="MarR"/>
    <property type="match status" value="1"/>
</dbReference>
<dbReference type="Gene3D" id="1.10.10.10">
    <property type="entry name" value="Winged helix-like DNA-binding domain superfamily/Winged helix DNA-binding domain"/>
    <property type="match status" value="1"/>
</dbReference>
<gene>
    <name evidence="4" type="primary">slyA_3</name>
    <name evidence="4" type="ORF">PSAL_022630</name>
</gene>
<evidence type="ECO:0000256" key="1">
    <source>
        <dbReference type="ARBA" id="ARBA00023015"/>
    </source>
</evidence>
<dbReference type="SUPFAM" id="SSF46785">
    <property type="entry name" value="Winged helix' DNA-binding domain"/>
    <property type="match status" value="1"/>
</dbReference>
<evidence type="ECO:0000256" key="2">
    <source>
        <dbReference type="ARBA" id="ARBA00023125"/>
    </source>
</evidence>
<dbReference type="PROSITE" id="PS50995">
    <property type="entry name" value="HTH_MARR_2"/>
    <property type="match status" value="1"/>
</dbReference>
<dbReference type="KEGG" id="palw:PSAL_022630"/>
<dbReference type="AlphaFoldDB" id="A0A418SKW1"/>
<keyword evidence="2" id="KW-0238">DNA-binding</keyword>
<dbReference type="InterPro" id="IPR000835">
    <property type="entry name" value="HTH_MarR-typ"/>
</dbReference>
<dbReference type="InterPro" id="IPR036388">
    <property type="entry name" value="WH-like_DNA-bd_sf"/>
</dbReference>
<name>A0A418SKW1_9RHOB</name>
<keyword evidence="3" id="KW-0804">Transcription</keyword>
<dbReference type="GO" id="GO:0003700">
    <property type="term" value="F:DNA-binding transcription factor activity"/>
    <property type="evidence" value="ECO:0007669"/>
    <property type="project" value="InterPro"/>
</dbReference>
<dbReference type="Proteomes" id="UP000283786">
    <property type="component" value="Chromosome"/>
</dbReference>
<dbReference type="OrthoDB" id="8077146at2"/>
<reference evidence="4 5" key="1">
    <citation type="submission" date="2020-08" db="EMBL/GenBank/DDBJ databases">
        <title>Genome sequence of Rhodobacteraceae bacterium Lw-13e.</title>
        <authorList>
            <person name="Poehlein A."/>
            <person name="Wolter L."/>
            <person name="Daniel R."/>
            <person name="Brinkhoff T."/>
        </authorList>
    </citation>
    <scope>NUCLEOTIDE SEQUENCE [LARGE SCALE GENOMIC DNA]</scope>
    <source>
        <strain evidence="4 5">Lw-13e</strain>
    </source>
</reference>
<organism evidence="4 5">
    <name type="scientific">Pseudooceanicola algae</name>
    <dbReference type="NCBI Taxonomy" id="1537215"/>
    <lineage>
        <taxon>Bacteria</taxon>
        <taxon>Pseudomonadati</taxon>
        <taxon>Pseudomonadota</taxon>
        <taxon>Alphaproteobacteria</taxon>
        <taxon>Rhodobacterales</taxon>
        <taxon>Paracoccaceae</taxon>
        <taxon>Pseudooceanicola</taxon>
    </lineage>
</organism>
<protein>
    <submittedName>
        <fullName evidence="4">Transcriptional regulator SlyA</fullName>
    </submittedName>
</protein>
<dbReference type="RefSeq" id="WP_119837633.1">
    <property type="nucleotide sequence ID" value="NZ_CP060436.1"/>
</dbReference>
<dbReference type="EMBL" id="CP060436">
    <property type="protein sequence ID" value="QPM91020.1"/>
    <property type="molecule type" value="Genomic_DNA"/>
</dbReference>
<dbReference type="PANTHER" id="PTHR42756">
    <property type="entry name" value="TRANSCRIPTIONAL REGULATOR, MARR"/>
    <property type="match status" value="1"/>
</dbReference>
<evidence type="ECO:0000256" key="3">
    <source>
        <dbReference type="ARBA" id="ARBA00023163"/>
    </source>
</evidence>
<dbReference type="PRINTS" id="PR00598">
    <property type="entry name" value="HTHMARR"/>
</dbReference>
<sequence>MVRAGKDGAAPGESVAMTSPEPVEGMAGDQRLRGLVGYSLKRAYYRFQSDAARVLEGFGLRISTYSALVVICDNTDLRQSQLAQILSVERSNTVVVVDALEQAGLIARHRVPKDRRSYALRPTRAGRQLCDRASAALDQHEDRILTDIDPAERAELLRLLQRMEAAAVSREDP</sequence>
<keyword evidence="5" id="KW-1185">Reference proteome</keyword>
<dbReference type="InterPro" id="IPR036390">
    <property type="entry name" value="WH_DNA-bd_sf"/>
</dbReference>
<dbReference type="SMART" id="SM00347">
    <property type="entry name" value="HTH_MARR"/>
    <property type="match status" value="1"/>
</dbReference>
<accession>A0A418SKW1</accession>
<proteinExistence type="predicted"/>
<dbReference type="GO" id="GO:0003677">
    <property type="term" value="F:DNA binding"/>
    <property type="evidence" value="ECO:0007669"/>
    <property type="project" value="UniProtKB-KW"/>
</dbReference>
<keyword evidence="1" id="KW-0805">Transcription regulation</keyword>